<protein>
    <submittedName>
        <fullName evidence="2">Uncharacterized protein</fullName>
    </submittedName>
</protein>
<gene>
    <name evidence="2" type="ORF">NHX12_022512</name>
</gene>
<sequence>MGSRLGRDTPQRDASSTGTGRGTQNTEHRTQNTNLRGNPCFLGVVQPGRDPVTSPLNVRDIIDVPVLVPYLQTKPRVSNCLSTLTTLDVLLLS</sequence>
<proteinExistence type="predicted"/>
<dbReference type="AlphaFoldDB" id="A0A9Q0IU42"/>
<reference evidence="2" key="1">
    <citation type="submission" date="2022-07" db="EMBL/GenBank/DDBJ databases">
        <title>Chromosome-level genome of Muraenolepis orangiensis.</title>
        <authorList>
            <person name="Kim J."/>
        </authorList>
    </citation>
    <scope>NUCLEOTIDE SEQUENCE</scope>
    <source>
        <strain evidence="2">KU_S4_2022</strain>
        <tissue evidence="2">Muscle</tissue>
    </source>
</reference>
<dbReference type="Proteomes" id="UP001148018">
    <property type="component" value="Unassembled WGS sequence"/>
</dbReference>
<dbReference type="EMBL" id="JANIIK010000038">
    <property type="protein sequence ID" value="KAJ3610420.1"/>
    <property type="molecule type" value="Genomic_DNA"/>
</dbReference>
<organism evidence="2 3">
    <name type="scientific">Muraenolepis orangiensis</name>
    <name type="common">Patagonian moray cod</name>
    <dbReference type="NCBI Taxonomy" id="630683"/>
    <lineage>
        <taxon>Eukaryota</taxon>
        <taxon>Metazoa</taxon>
        <taxon>Chordata</taxon>
        <taxon>Craniata</taxon>
        <taxon>Vertebrata</taxon>
        <taxon>Euteleostomi</taxon>
        <taxon>Actinopterygii</taxon>
        <taxon>Neopterygii</taxon>
        <taxon>Teleostei</taxon>
        <taxon>Neoteleostei</taxon>
        <taxon>Acanthomorphata</taxon>
        <taxon>Zeiogadaria</taxon>
        <taxon>Gadariae</taxon>
        <taxon>Gadiformes</taxon>
        <taxon>Muraenolepidoidei</taxon>
        <taxon>Muraenolepididae</taxon>
        <taxon>Muraenolepis</taxon>
    </lineage>
</organism>
<evidence type="ECO:0000313" key="2">
    <source>
        <dbReference type="EMBL" id="KAJ3610420.1"/>
    </source>
</evidence>
<evidence type="ECO:0000256" key="1">
    <source>
        <dbReference type="SAM" id="MobiDB-lite"/>
    </source>
</evidence>
<feature type="compositionally biased region" description="Polar residues" evidence="1">
    <location>
        <begin position="12"/>
        <end position="36"/>
    </location>
</feature>
<name>A0A9Q0IU42_9TELE</name>
<feature type="region of interest" description="Disordered" evidence="1">
    <location>
        <begin position="1"/>
        <end position="39"/>
    </location>
</feature>
<feature type="compositionally biased region" description="Basic and acidic residues" evidence="1">
    <location>
        <begin position="1"/>
        <end position="11"/>
    </location>
</feature>
<comment type="caution">
    <text evidence="2">The sequence shown here is derived from an EMBL/GenBank/DDBJ whole genome shotgun (WGS) entry which is preliminary data.</text>
</comment>
<keyword evidence="3" id="KW-1185">Reference proteome</keyword>
<accession>A0A9Q0IU42</accession>
<evidence type="ECO:0000313" key="3">
    <source>
        <dbReference type="Proteomes" id="UP001148018"/>
    </source>
</evidence>